<dbReference type="RefSeq" id="WP_121788402.1">
    <property type="nucleotide sequence ID" value="NZ_CP033073.1"/>
</dbReference>
<dbReference type="SUPFAM" id="SSF56112">
    <property type="entry name" value="Protein kinase-like (PK-like)"/>
    <property type="match status" value="1"/>
</dbReference>
<proteinExistence type="predicted"/>
<keyword evidence="1" id="KW-0808">Transferase</keyword>
<sequence length="271" mass="29354">MPRVDFTELPAAALQAVTLHTGPVRSVRTVQAGHNSAVAAVLATASGPVFVKGIPADHPQAASQHREMAIAPHVPANSPRLLWHTETGGWLLLGYEAVQGRHADYQAPADLHLVLTALEDAQRLQAPAEVELRTAVDRWGPYADEGAAELFAGDVVLHTQWAADDVLIDGRHVRLVDWAWPTRGAGWIDAYMWALRLMEAGHSAVSAVDWACEVTSWRDGDPAAIRAFGAAVARVWHEIAIEEPAAWKVHMAVQAAKLRAYLALEPGKAER</sequence>
<evidence type="ECO:0000313" key="2">
    <source>
        <dbReference type="Proteomes" id="UP000268329"/>
    </source>
</evidence>
<accession>A0A3G2JF11</accession>
<protein>
    <submittedName>
        <fullName evidence="1">Aminoglycoside phosphotransferase</fullName>
    </submittedName>
</protein>
<dbReference type="OrthoDB" id="2570531at2"/>
<dbReference type="AlphaFoldDB" id="A0A3G2JF11"/>
<gene>
    <name evidence="1" type="ORF">D9753_21065</name>
</gene>
<dbReference type="Proteomes" id="UP000268329">
    <property type="component" value="Chromosome"/>
</dbReference>
<dbReference type="GO" id="GO:0016740">
    <property type="term" value="F:transferase activity"/>
    <property type="evidence" value="ECO:0007669"/>
    <property type="project" value="UniProtKB-KW"/>
</dbReference>
<name>A0A3G2JF11_9ACTN</name>
<evidence type="ECO:0000313" key="1">
    <source>
        <dbReference type="EMBL" id="AYN40956.1"/>
    </source>
</evidence>
<dbReference type="InterPro" id="IPR011009">
    <property type="entry name" value="Kinase-like_dom_sf"/>
</dbReference>
<reference evidence="1 2" key="1">
    <citation type="submission" date="2018-10" db="EMBL/GenBank/DDBJ databases">
        <title>The genome of Streptomyces dangxiongensis Z022.</title>
        <authorList>
            <person name="Zhang B."/>
        </authorList>
    </citation>
    <scope>NUCLEOTIDE SEQUENCE [LARGE SCALE GENOMIC DNA]</scope>
    <source>
        <strain evidence="1 2">Z022</strain>
    </source>
</reference>
<organism evidence="1 2">
    <name type="scientific">Streptomyces dangxiongensis</name>
    <dbReference type="NCBI Taxonomy" id="1442032"/>
    <lineage>
        <taxon>Bacteria</taxon>
        <taxon>Bacillati</taxon>
        <taxon>Actinomycetota</taxon>
        <taxon>Actinomycetes</taxon>
        <taxon>Kitasatosporales</taxon>
        <taxon>Streptomycetaceae</taxon>
        <taxon>Streptomyces</taxon>
    </lineage>
</organism>
<dbReference type="EMBL" id="CP033073">
    <property type="protein sequence ID" value="AYN40956.1"/>
    <property type="molecule type" value="Genomic_DNA"/>
</dbReference>
<dbReference type="KEGG" id="sdd:D9753_21065"/>
<keyword evidence="2" id="KW-1185">Reference proteome</keyword>